<dbReference type="PANTHER" id="PTHR40866">
    <property type="entry name" value="BED-TYPE DOMAIN-CONTAINING PROTEIN"/>
    <property type="match status" value="1"/>
</dbReference>
<gene>
    <name evidence="1" type="ORF">PHPALM_11670</name>
</gene>
<dbReference type="Proteomes" id="UP000237271">
    <property type="component" value="Unassembled WGS sequence"/>
</dbReference>
<reference evidence="1 2" key="1">
    <citation type="journal article" date="2017" name="Genome Biol. Evol.">
        <title>Phytophthora megakarya and P. palmivora, closely related causal agents of cacao black pod rot, underwent increases in genome sizes and gene numbers by different mechanisms.</title>
        <authorList>
            <person name="Ali S.S."/>
            <person name="Shao J."/>
            <person name="Lary D.J."/>
            <person name="Kronmiller B."/>
            <person name="Shen D."/>
            <person name="Strem M.D."/>
            <person name="Amoako-Attah I."/>
            <person name="Akrofi A.Y."/>
            <person name="Begoude B.A."/>
            <person name="Ten Hoopen G.M."/>
            <person name="Coulibaly K."/>
            <person name="Kebe B.I."/>
            <person name="Melnick R.L."/>
            <person name="Guiltinan M.J."/>
            <person name="Tyler B.M."/>
            <person name="Meinhardt L.W."/>
            <person name="Bailey B.A."/>
        </authorList>
    </citation>
    <scope>NUCLEOTIDE SEQUENCE [LARGE SCALE GENOMIC DNA]</scope>
    <source>
        <strain evidence="2">sbr112.9</strain>
    </source>
</reference>
<accession>A0A2P4Y1P0</accession>
<name>A0A2P4Y1P0_9STRA</name>
<dbReference type="AlphaFoldDB" id="A0A2P4Y1P0"/>
<keyword evidence="2" id="KW-1185">Reference proteome</keyword>
<dbReference type="OrthoDB" id="97230at2759"/>
<sequence length="112" mass="12377">MECVIARNHALYEVDDPLTRALAAIKPVSSKPLVRYMRHVAVKVGERISQDMSDALGFMFDGRTCGTHHFVAIFGVFAKESKLQYILLAVSPAEFGQTDDAHIVMIGTVLEL</sequence>
<protein>
    <submittedName>
        <fullName evidence="1">Uncharacterized protein</fullName>
    </submittedName>
</protein>
<dbReference type="PANTHER" id="PTHR40866:SF1">
    <property type="entry name" value="BED-TYPE DOMAIN-CONTAINING PROTEIN"/>
    <property type="match status" value="1"/>
</dbReference>
<evidence type="ECO:0000313" key="2">
    <source>
        <dbReference type="Proteomes" id="UP000237271"/>
    </source>
</evidence>
<dbReference type="EMBL" id="NCKW01006423">
    <property type="protein sequence ID" value="POM71725.1"/>
    <property type="molecule type" value="Genomic_DNA"/>
</dbReference>
<organism evidence="1 2">
    <name type="scientific">Phytophthora palmivora</name>
    <dbReference type="NCBI Taxonomy" id="4796"/>
    <lineage>
        <taxon>Eukaryota</taxon>
        <taxon>Sar</taxon>
        <taxon>Stramenopiles</taxon>
        <taxon>Oomycota</taxon>
        <taxon>Peronosporomycetes</taxon>
        <taxon>Peronosporales</taxon>
        <taxon>Peronosporaceae</taxon>
        <taxon>Phytophthora</taxon>
    </lineage>
</organism>
<proteinExistence type="predicted"/>
<comment type="caution">
    <text evidence="1">The sequence shown here is derived from an EMBL/GenBank/DDBJ whole genome shotgun (WGS) entry which is preliminary data.</text>
</comment>
<evidence type="ECO:0000313" key="1">
    <source>
        <dbReference type="EMBL" id="POM71725.1"/>
    </source>
</evidence>